<accession>A0A1M5ZDZ3</accession>
<dbReference type="Proteomes" id="UP000183954">
    <property type="component" value="Unassembled WGS sequence"/>
</dbReference>
<dbReference type="AlphaFoldDB" id="A0A1M5ZDZ3"/>
<keyword evidence="2" id="KW-1185">Reference proteome</keyword>
<name>A0A1M5ZDZ3_9FIRM</name>
<proteinExistence type="predicted"/>
<organism evidence="1 2">
    <name type="scientific">Desulfosporosinus lacus DSM 15449</name>
    <dbReference type="NCBI Taxonomy" id="1121420"/>
    <lineage>
        <taxon>Bacteria</taxon>
        <taxon>Bacillati</taxon>
        <taxon>Bacillota</taxon>
        <taxon>Clostridia</taxon>
        <taxon>Eubacteriales</taxon>
        <taxon>Desulfitobacteriaceae</taxon>
        <taxon>Desulfosporosinus</taxon>
    </lineage>
</organism>
<sequence>MKPYWDLDKLTIKRIFGIIEKCEELELENACFIYNPKLKNEVKFYMVKYDHHWNLTVIQNWEKKSDIHKFKDGSLTFEYSQLN</sequence>
<reference evidence="2" key="1">
    <citation type="submission" date="2016-11" db="EMBL/GenBank/DDBJ databases">
        <authorList>
            <person name="Varghese N."/>
            <person name="Submissions S."/>
        </authorList>
    </citation>
    <scope>NUCLEOTIDE SEQUENCE [LARGE SCALE GENOMIC DNA]</scope>
    <source>
        <strain evidence="2">DSM 15449</strain>
    </source>
</reference>
<protein>
    <submittedName>
        <fullName evidence="1">Uncharacterized protein</fullName>
    </submittedName>
</protein>
<dbReference type="RefSeq" id="WP_073030730.1">
    <property type="nucleotide sequence ID" value="NZ_FQXJ01000011.1"/>
</dbReference>
<evidence type="ECO:0000313" key="2">
    <source>
        <dbReference type="Proteomes" id="UP000183954"/>
    </source>
</evidence>
<gene>
    <name evidence="1" type="ORF">SAMN02746098_03225</name>
</gene>
<dbReference type="EMBL" id="FQXJ01000011">
    <property type="protein sequence ID" value="SHI22465.1"/>
    <property type="molecule type" value="Genomic_DNA"/>
</dbReference>
<evidence type="ECO:0000313" key="1">
    <source>
        <dbReference type="EMBL" id="SHI22465.1"/>
    </source>
</evidence>